<evidence type="ECO:0000313" key="4">
    <source>
        <dbReference type="Proteomes" id="UP000326251"/>
    </source>
</evidence>
<keyword evidence="2" id="KW-0472">Membrane</keyword>
<evidence type="ECO:0000256" key="1">
    <source>
        <dbReference type="SAM" id="MobiDB-lite"/>
    </source>
</evidence>
<feature type="compositionally biased region" description="Basic and acidic residues" evidence="1">
    <location>
        <begin position="378"/>
        <end position="411"/>
    </location>
</feature>
<feature type="compositionally biased region" description="Basic and acidic residues" evidence="1">
    <location>
        <begin position="189"/>
        <end position="199"/>
    </location>
</feature>
<reference evidence="3 4" key="1">
    <citation type="journal article" date="2019" name="Syst. Appl. Microbiol.">
        <title>Characterization of Bifidobacterium species in feaces of the Egyptian fruit bat: Description of B. vespertilionis sp. nov. and B. rousetti sp. nov.</title>
        <authorList>
            <person name="Modesto M."/>
            <person name="Satti M."/>
            <person name="Watanabe K."/>
            <person name="Puglisi E."/>
            <person name="Morelli L."/>
            <person name="Huang C.-H."/>
            <person name="Liou J.-S."/>
            <person name="Miyashita M."/>
            <person name="Tamura T."/>
            <person name="Saito S."/>
            <person name="Mori K."/>
            <person name="Huang L."/>
            <person name="Sciavilla P."/>
            <person name="Sandri C."/>
            <person name="Spiezio C."/>
            <person name="Vitali F."/>
            <person name="Cavalieri D."/>
            <person name="Perpetuini G."/>
            <person name="Tofalo R."/>
            <person name="Bonetti A."/>
            <person name="Arita M."/>
            <person name="Mattarelli P."/>
        </authorList>
    </citation>
    <scope>NUCLEOTIDE SEQUENCE [LARGE SCALE GENOMIC DNA]</scope>
    <source>
        <strain evidence="3 4">RST19</strain>
    </source>
</reference>
<proteinExistence type="predicted"/>
<feature type="transmembrane region" description="Helical" evidence="2">
    <location>
        <begin position="6"/>
        <end position="25"/>
    </location>
</feature>
<evidence type="ECO:0000313" key="3">
    <source>
        <dbReference type="EMBL" id="KAA8826762.1"/>
    </source>
</evidence>
<comment type="caution">
    <text evidence="3">The sequence shown here is derived from an EMBL/GenBank/DDBJ whole genome shotgun (WGS) entry which is preliminary data.</text>
</comment>
<evidence type="ECO:0000256" key="2">
    <source>
        <dbReference type="SAM" id="Phobius"/>
    </source>
</evidence>
<feature type="transmembrane region" description="Helical" evidence="2">
    <location>
        <begin position="100"/>
        <end position="118"/>
    </location>
</feature>
<feature type="region of interest" description="Disordered" evidence="1">
    <location>
        <begin position="158"/>
        <end position="327"/>
    </location>
</feature>
<dbReference type="EMBL" id="RZUG01000001">
    <property type="protein sequence ID" value="KAA8826762.1"/>
    <property type="molecule type" value="Genomic_DNA"/>
</dbReference>
<name>A0A5J5EB25_9BIFI</name>
<keyword evidence="2" id="KW-1133">Transmembrane helix</keyword>
<feature type="compositionally biased region" description="Basic and acidic residues" evidence="1">
    <location>
        <begin position="223"/>
        <end position="254"/>
    </location>
</feature>
<organism evidence="3 4">
    <name type="scientific">Bifidobacterium reuteri</name>
    <dbReference type="NCBI Taxonomy" id="983706"/>
    <lineage>
        <taxon>Bacteria</taxon>
        <taxon>Bacillati</taxon>
        <taxon>Actinomycetota</taxon>
        <taxon>Actinomycetes</taxon>
        <taxon>Bifidobacteriales</taxon>
        <taxon>Bifidobacteriaceae</taxon>
        <taxon>Bifidobacterium</taxon>
    </lineage>
</organism>
<dbReference type="Proteomes" id="UP000326251">
    <property type="component" value="Unassembled WGS sequence"/>
</dbReference>
<dbReference type="AlphaFoldDB" id="A0A5J5EB25"/>
<gene>
    <name evidence="3" type="ORF">EMO92_00835</name>
</gene>
<protein>
    <submittedName>
        <fullName evidence="3">Uncharacterized protein</fullName>
    </submittedName>
</protein>
<dbReference type="RefSeq" id="WP_150335022.1">
    <property type="nucleotide sequence ID" value="NZ_RZUG01000001.1"/>
</dbReference>
<feature type="compositionally biased region" description="Basic and acidic residues" evidence="1">
    <location>
        <begin position="438"/>
        <end position="449"/>
    </location>
</feature>
<accession>A0A5J5EB25</accession>
<keyword evidence="2" id="KW-0812">Transmembrane</keyword>
<feature type="compositionally biased region" description="Basic and acidic residues" evidence="1">
    <location>
        <begin position="284"/>
        <end position="299"/>
    </location>
</feature>
<sequence>MGYESLSTVIVLVIAVIVVAVWLPARTANGMKRAAEHRQDRYSPSLRIVEAADGRRFGDVKPREAKGAAMPVSTTSGKLTPAHIAHVRELRRQSIRRRQILVGALLAVTVLVVVLGLALHFSPLFALIPFALTVVVLALGANAARQAREWERKVRRYERTHARTRTPQVTQNARRDQATAEVAGSRSESAGRSDSDSGDSKAAVVADKGVRRQMPDETSTEVMEQRQIRRALRAAEVEQAKAKAEREHQRRENQTEAVAEGASQQSSPSADSIRAETPDQADEQSSRHTPAEEDTKRASAAEPSLTVRDERDQEMNDATSELASVTPARALDVFDMATSQDLISFSLGEPRNEGNAPESLEIKSTRQVSKAEPVAPEVAERLIDEARAAKAADDAQVAEHAESSAKSKVGSDDEAGSDGTGANEASANVDAVQAEEAESFREREEHAEVEAPEATSDSLSVGLDSILARRGN</sequence>
<feature type="region of interest" description="Disordered" evidence="1">
    <location>
        <begin position="345"/>
        <end position="472"/>
    </location>
</feature>
<feature type="transmembrane region" description="Helical" evidence="2">
    <location>
        <begin position="124"/>
        <end position="144"/>
    </location>
</feature>